<evidence type="ECO:0000256" key="1">
    <source>
        <dbReference type="SAM" id="MobiDB-lite"/>
    </source>
</evidence>
<feature type="compositionally biased region" description="Basic and acidic residues" evidence="1">
    <location>
        <begin position="252"/>
        <end position="265"/>
    </location>
</feature>
<gene>
    <name evidence="2" type="ORF">Tco_0990006</name>
</gene>
<comment type="caution">
    <text evidence="2">The sequence shown here is derived from an EMBL/GenBank/DDBJ whole genome shotgun (WGS) entry which is preliminary data.</text>
</comment>
<protein>
    <submittedName>
        <fullName evidence="2">Uncharacterized protein</fullName>
    </submittedName>
</protein>
<keyword evidence="3" id="KW-1185">Reference proteome</keyword>
<name>A0ABQ5EWP2_9ASTR</name>
<dbReference type="Proteomes" id="UP001151760">
    <property type="component" value="Unassembled WGS sequence"/>
</dbReference>
<feature type="region of interest" description="Disordered" evidence="1">
    <location>
        <begin position="1"/>
        <end position="95"/>
    </location>
</feature>
<reference evidence="2" key="2">
    <citation type="submission" date="2022-01" db="EMBL/GenBank/DDBJ databases">
        <authorList>
            <person name="Yamashiro T."/>
            <person name="Shiraishi A."/>
            <person name="Satake H."/>
            <person name="Nakayama K."/>
        </authorList>
    </citation>
    <scope>NUCLEOTIDE SEQUENCE</scope>
</reference>
<reference evidence="2" key="1">
    <citation type="journal article" date="2022" name="Int. J. Mol. Sci.">
        <title>Draft Genome of Tanacetum Coccineum: Genomic Comparison of Closely Related Tanacetum-Family Plants.</title>
        <authorList>
            <person name="Yamashiro T."/>
            <person name="Shiraishi A."/>
            <person name="Nakayama K."/>
            <person name="Satake H."/>
        </authorList>
    </citation>
    <scope>NUCLEOTIDE SEQUENCE</scope>
</reference>
<organism evidence="2 3">
    <name type="scientific">Tanacetum coccineum</name>
    <dbReference type="NCBI Taxonomy" id="301880"/>
    <lineage>
        <taxon>Eukaryota</taxon>
        <taxon>Viridiplantae</taxon>
        <taxon>Streptophyta</taxon>
        <taxon>Embryophyta</taxon>
        <taxon>Tracheophyta</taxon>
        <taxon>Spermatophyta</taxon>
        <taxon>Magnoliopsida</taxon>
        <taxon>eudicotyledons</taxon>
        <taxon>Gunneridae</taxon>
        <taxon>Pentapetalae</taxon>
        <taxon>asterids</taxon>
        <taxon>campanulids</taxon>
        <taxon>Asterales</taxon>
        <taxon>Asteraceae</taxon>
        <taxon>Asteroideae</taxon>
        <taxon>Anthemideae</taxon>
        <taxon>Anthemidinae</taxon>
        <taxon>Tanacetum</taxon>
    </lineage>
</organism>
<dbReference type="EMBL" id="BQNB010016716">
    <property type="protein sequence ID" value="GJT54952.1"/>
    <property type="molecule type" value="Genomic_DNA"/>
</dbReference>
<feature type="compositionally biased region" description="Acidic residues" evidence="1">
    <location>
        <begin position="1"/>
        <end position="32"/>
    </location>
</feature>
<feature type="compositionally biased region" description="Pro residues" evidence="1">
    <location>
        <begin position="58"/>
        <end position="76"/>
    </location>
</feature>
<feature type="compositionally biased region" description="Low complexity" evidence="1">
    <location>
        <begin position="36"/>
        <end position="52"/>
    </location>
</feature>
<accession>A0ABQ5EWP2</accession>
<evidence type="ECO:0000313" key="3">
    <source>
        <dbReference type="Proteomes" id="UP001151760"/>
    </source>
</evidence>
<sequence>MDIDEDDDMDIDADEEDKDDEIDVEVDEEAEEEHSAPAYPVVVALPATVPSAEETEPPDAPPPMPTSAPTSLPPLLLPSASHREDRPEVNLPPRKRLGIALGPSYKVGESSAAVAARPAGGLRANYGFDEIVETLQGAPVSTDTELGAHVRDFESMVEIYTMLDDEQSQRQLLASRVNTLFRDRRGHAHTRLLMETEARMSRDAWGKSMDTSDLARVEVMSLRTTVHAQMSEITELQSADRSRRRAISDLLETDRRRHTTERDDSTSGTGHHPAGVGDSFTGIGDDITKAGYCITGTAGTRWGSCIAIAARGGRAKERYWKIPICDDDVKDYTIAITPVLSTEEPVNSLIMENEHLDTISATESDEFIKSSVEILVPIPSESKGVPKYEVEYVVASPPNSEPVRSKVDEIVIPEVGRIEDGHAFNQRRYLRV</sequence>
<feature type="region of interest" description="Disordered" evidence="1">
    <location>
        <begin position="249"/>
        <end position="279"/>
    </location>
</feature>
<evidence type="ECO:0000313" key="2">
    <source>
        <dbReference type="EMBL" id="GJT54952.1"/>
    </source>
</evidence>
<proteinExistence type="predicted"/>